<keyword evidence="1" id="KW-0175">Coiled coil</keyword>
<accession>A0A6V7UI69</accession>
<dbReference type="PROSITE" id="PS50020">
    <property type="entry name" value="WW_DOMAIN_2"/>
    <property type="match status" value="1"/>
</dbReference>
<feature type="compositionally biased region" description="Basic residues" evidence="2">
    <location>
        <begin position="1172"/>
        <end position="1182"/>
    </location>
</feature>
<comment type="caution">
    <text evidence="4">The sequence shown here is derived from an EMBL/GenBank/DDBJ whole genome shotgun (WGS) entry which is preliminary data.</text>
</comment>
<name>A0A6V7UI69_MELEN</name>
<sequence>MTTTPSWNDPRIRSRERSDFVLKFDKLNNPRAMSQKKYNETLQQMGEYGPTCHVQSVYNVCNQKDASGRNVLRLVELKSGKPVIPLEDVFDEIERIHLQHNHLCNIAKFYQAIKESTNLATGNISFEMAKDFITRCQTCTINSQQKSSKTSQNTGLFAPKLSPTKFPKKNARPEISPILVSNGASNSGGNGKSDGAKNGSKNGSSNNGQSFVKPSSQPSFVAPSPIYTAVNRQFFPPTPLSNQPFSSMTSSSTKDFNKSGWMPTFTSTPLATKAAQPRIDISSFLTPQFTPLQNNNANQLANTRSVIVTGPTLQTSNAFTQNTTVIICDEPEVPAIREAVQNAEGNASITEPVVKQEVHPIEEMLQKYIDVGEWKNDFIFTDTECRQILGELARTHFGMWELKESRTNPGEFYFFNKKNGTCQWNEPDAWVDEIKKRVSIEKVLRIEQDDENNQLEDEILGEGDIIEQPVEENNFVVEDPIQHREENVVQSLEPAKEQQQPVVVENNIEELIASPTQQDLPQQDMEEIVQSFVDGLITERENDVIKQPQSAVVLEEEGKKDVCEGTEGVEETLEGAVENFVEETLEEAVETALETALDIPVEGALEENPVEETLENFVEGALETALEVPVETPLETPLSAPAAPPAEEEPPLNIQPTICSVTTIEKPIEKENYKIVEENVAENPPIPQQEGQQIVLNNGGDESTNFLRPFNTTDSFMAAALGGGLNDDTMDIANFIEQFDEQLNSPPPNNRENVQQVLSNEIVIEKISAEEVNNNNKNNNIPPPRPIKYTNQTAKKTIGGGGGLSFCQFSVTGRKRVNEALKFKPKEEAKPPLRPHSSPRKRPPMFKHAALQRVRISLPDVEKLFKEPEMDCNQLKKAILELEQKILASNKKEQQEEQKFTPPTCSSFMQHQSTSTCSTSFKAKITIKRRPVAKRYGKNIDQICSTSTGTGGGNRRSSSSSSNNGGGGLKKRGMKKKNVVKKAKKNDSSLLRTLHFSIHLVVDVLQLLFLEKMFNCLFVSIHCPAGSHLKYTNENDYRLHVLARHRIVTNDCEAIHEYIKKQRFIYIGNLNFYCEDCDKFFDDQQQNALERATEWVVHRLEVHGTECEENCATIIEKIFASPTHHPYLTTIKREKQEILSDNEDNTEEDDVEWKVYKKRKDEDNSFNPSPKKNGKKRKKMMVKKSNSCAGGSGGSSVKVKKEI</sequence>
<evidence type="ECO:0000256" key="2">
    <source>
        <dbReference type="SAM" id="MobiDB-lite"/>
    </source>
</evidence>
<gene>
    <name evidence="4" type="ORF">MENT_LOCUS13119</name>
</gene>
<feature type="compositionally biased region" description="Low complexity" evidence="2">
    <location>
        <begin position="143"/>
        <end position="154"/>
    </location>
</feature>
<organism evidence="4 5">
    <name type="scientific">Meloidogyne enterolobii</name>
    <name type="common">Root-knot nematode worm</name>
    <name type="synonym">Meloidogyne mayaguensis</name>
    <dbReference type="NCBI Taxonomy" id="390850"/>
    <lineage>
        <taxon>Eukaryota</taxon>
        <taxon>Metazoa</taxon>
        <taxon>Ecdysozoa</taxon>
        <taxon>Nematoda</taxon>
        <taxon>Chromadorea</taxon>
        <taxon>Rhabditida</taxon>
        <taxon>Tylenchina</taxon>
        <taxon>Tylenchomorpha</taxon>
        <taxon>Tylenchoidea</taxon>
        <taxon>Meloidogynidae</taxon>
        <taxon>Meloidogyninae</taxon>
        <taxon>Meloidogyne</taxon>
    </lineage>
</organism>
<feature type="compositionally biased region" description="Low complexity" evidence="2">
    <location>
        <begin position="196"/>
        <end position="208"/>
    </location>
</feature>
<feature type="region of interest" description="Disordered" evidence="2">
    <location>
        <begin position="944"/>
        <end position="984"/>
    </location>
</feature>
<feature type="region of interest" description="Disordered" evidence="2">
    <location>
        <begin position="1159"/>
        <end position="1203"/>
    </location>
</feature>
<protein>
    <recommendedName>
        <fullName evidence="3">WW domain-containing protein</fullName>
    </recommendedName>
</protein>
<evidence type="ECO:0000259" key="3">
    <source>
        <dbReference type="PROSITE" id="PS50020"/>
    </source>
</evidence>
<feature type="coiled-coil region" evidence="1">
    <location>
        <begin position="872"/>
        <end position="899"/>
    </location>
</feature>
<dbReference type="InterPro" id="IPR001202">
    <property type="entry name" value="WW_dom"/>
</dbReference>
<feature type="compositionally biased region" description="Basic residues" evidence="2">
    <location>
        <begin position="969"/>
        <end position="984"/>
    </location>
</feature>
<dbReference type="AlphaFoldDB" id="A0A6V7UI69"/>
<proteinExistence type="predicted"/>
<dbReference type="Proteomes" id="UP000580250">
    <property type="component" value="Unassembled WGS sequence"/>
</dbReference>
<feature type="region of interest" description="Disordered" evidence="2">
    <location>
        <begin position="143"/>
        <end position="217"/>
    </location>
</feature>
<evidence type="ECO:0000256" key="1">
    <source>
        <dbReference type="SAM" id="Coils"/>
    </source>
</evidence>
<evidence type="ECO:0000313" key="4">
    <source>
        <dbReference type="EMBL" id="CAD2158359.1"/>
    </source>
</evidence>
<feature type="domain" description="WW" evidence="3">
    <location>
        <begin position="400"/>
        <end position="429"/>
    </location>
</feature>
<dbReference type="EMBL" id="CAJEWN010000070">
    <property type="protein sequence ID" value="CAD2158359.1"/>
    <property type="molecule type" value="Genomic_DNA"/>
</dbReference>
<feature type="region of interest" description="Disordered" evidence="2">
    <location>
        <begin position="634"/>
        <end position="653"/>
    </location>
</feature>
<evidence type="ECO:0000313" key="5">
    <source>
        <dbReference type="Proteomes" id="UP000580250"/>
    </source>
</evidence>
<reference evidence="4 5" key="1">
    <citation type="submission" date="2020-08" db="EMBL/GenBank/DDBJ databases">
        <authorList>
            <person name="Koutsovoulos G."/>
            <person name="Danchin GJ E."/>
        </authorList>
    </citation>
    <scope>NUCLEOTIDE SEQUENCE [LARGE SCALE GENOMIC DNA]</scope>
</reference>